<protein>
    <submittedName>
        <fullName evidence="9">3-oxo-isoapionate kinase OiaK</fullName>
        <ecNumber evidence="9">2.7.1.231</ecNumber>
    </submittedName>
</protein>
<evidence type="ECO:0000256" key="6">
    <source>
        <dbReference type="ARBA" id="ARBA00023277"/>
    </source>
</evidence>
<evidence type="ECO:0000313" key="10">
    <source>
        <dbReference type="Proteomes" id="UP001596501"/>
    </source>
</evidence>
<comment type="similarity">
    <text evidence="1">Belongs to the four-carbon acid sugar kinase family.</text>
</comment>
<dbReference type="Pfam" id="PF17042">
    <property type="entry name" value="NBD_C"/>
    <property type="match status" value="1"/>
</dbReference>
<dbReference type="InterPro" id="IPR050015">
    <property type="entry name" value="OiaK"/>
</dbReference>
<dbReference type="InterPro" id="IPR042213">
    <property type="entry name" value="NBD_C_sf"/>
</dbReference>
<evidence type="ECO:0000256" key="2">
    <source>
        <dbReference type="ARBA" id="ARBA00022679"/>
    </source>
</evidence>
<evidence type="ECO:0000259" key="8">
    <source>
        <dbReference type="Pfam" id="PF17042"/>
    </source>
</evidence>
<sequence>MTNTALPAGPLLAYYGDDFTGSTDVMEAFTAAGVPTVLFLRTPGPEWVQRFAHMRCIGLAGTARGHMPAWMREQLPAAFASLQAFGAPLLHYKVCSTFDSSPERGSIGQAIDLGVPHMRGRWSPMVVGAPRLRRYQAFGHLFAAMGDVVHRLDRHPTMSRHPVTPMGESDLRVHLARQTPRRIELIDLVTLKARQGDAALHALMGDDVPVVMLDVVDEDTLAEAGRLVWEHRGEGLFGAASSGLEYALAAHWRRSGALPEPAALPPTQAVPAIAAISGSCSPMTAAQIAWAAEHGFATERLDVGAVLWPERRELEIARVLAMALVALQAGRSPLIYSAAGPDDPAVTTFAAQAEAAGLGVAVASARVGDALAETMRRLVAASGVRRLAIAGGDSSGAVASALDIAALTVAAQLVPGAPLCRVWSDAPGMDGMEVVLKGGQMGQADFFGRVLHGTV</sequence>
<keyword evidence="4 9" id="KW-0418">Kinase</keyword>
<organism evidence="9 10">
    <name type="scientific">Hydrogenophaga atypica</name>
    <dbReference type="NCBI Taxonomy" id="249409"/>
    <lineage>
        <taxon>Bacteria</taxon>
        <taxon>Pseudomonadati</taxon>
        <taxon>Pseudomonadota</taxon>
        <taxon>Betaproteobacteria</taxon>
        <taxon>Burkholderiales</taxon>
        <taxon>Comamonadaceae</taxon>
        <taxon>Hydrogenophaga</taxon>
    </lineage>
</organism>
<dbReference type="NCBIfam" id="NF042436">
    <property type="entry name" value="OxoIsoapKin_OiaK"/>
    <property type="match status" value="1"/>
</dbReference>
<evidence type="ECO:0000256" key="5">
    <source>
        <dbReference type="ARBA" id="ARBA00022840"/>
    </source>
</evidence>
<feature type="domain" description="Four-carbon acid sugar kinase N-terminal" evidence="7">
    <location>
        <begin position="12"/>
        <end position="248"/>
    </location>
</feature>
<comment type="caution">
    <text evidence="9">The sequence shown here is derived from an EMBL/GenBank/DDBJ whole genome shotgun (WGS) entry which is preliminary data.</text>
</comment>
<dbReference type="Gene3D" id="3.40.50.10840">
    <property type="entry name" value="Putative sugar-binding, N-terminal domain"/>
    <property type="match status" value="1"/>
</dbReference>
<evidence type="ECO:0000256" key="3">
    <source>
        <dbReference type="ARBA" id="ARBA00022741"/>
    </source>
</evidence>
<dbReference type="SUPFAM" id="SSF142764">
    <property type="entry name" value="YgbK-like"/>
    <property type="match status" value="1"/>
</dbReference>
<dbReference type="InterPro" id="IPR031475">
    <property type="entry name" value="NBD_C"/>
</dbReference>
<feature type="domain" description="Four-carbon acid sugar kinase nucleotide binding" evidence="8">
    <location>
        <begin position="275"/>
        <end position="447"/>
    </location>
</feature>
<dbReference type="RefSeq" id="WP_382220107.1">
    <property type="nucleotide sequence ID" value="NZ_JBHTCA010000002.1"/>
</dbReference>
<reference evidence="10" key="1">
    <citation type="journal article" date="2019" name="Int. J. Syst. Evol. Microbiol.">
        <title>The Global Catalogue of Microorganisms (GCM) 10K type strain sequencing project: providing services to taxonomists for standard genome sequencing and annotation.</title>
        <authorList>
            <consortium name="The Broad Institute Genomics Platform"/>
            <consortium name="The Broad Institute Genome Sequencing Center for Infectious Disease"/>
            <person name="Wu L."/>
            <person name="Ma J."/>
        </authorList>
    </citation>
    <scope>NUCLEOTIDE SEQUENCE [LARGE SCALE GENOMIC DNA]</scope>
    <source>
        <strain evidence="10">CGMCC 1.12371</strain>
    </source>
</reference>
<evidence type="ECO:0000256" key="4">
    <source>
        <dbReference type="ARBA" id="ARBA00022777"/>
    </source>
</evidence>
<dbReference type="InterPro" id="IPR037051">
    <property type="entry name" value="4-carb_acid_sugar_kinase_N_sf"/>
</dbReference>
<keyword evidence="3" id="KW-0547">Nucleotide-binding</keyword>
<name>A0ABW2QGQ1_9BURK</name>
<keyword evidence="2 9" id="KW-0808">Transferase</keyword>
<dbReference type="Pfam" id="PF07005">
    <property type="entry name" value="SBD_N"/>
    <property type="match status" value="1"/>
</dbReference>
<dbReference type="Proteomes" id="UP001596501">
    <property type="component" value="Unassembled WGS sequence"/>
</dbReference>
<evidence type="ECO:0000256" key="1">
    <source>
        <dbReference type="ARBA" id="ARBA00005715"/>
    </source>
</evidence>
<dbReference type="EC" id="2.7.1.231" evidence="9"/>
<proteinExistence type="inferred from homology"/>
<dbReference type="EMBL" id="JBHTCA010000002">
    <property type="protein sequence ID" value="MFC7408117.1"/>
    <property type="molecule type" value="Genomic_DNA"/>
</dbReference>
<dbReference type="GO" id="GO:0016301">
    <property type="term" value="F:kinase activity"/>
    <property type="evidence" value="ECO:0007669"/>
    <property type="project" value="UniProtKB-KW"/>
</dbReference>
<evidence type="ECO:0000313" key="9">
    <source>
        <dbReference type="EMBL" id="MFC7408117.1"/>
    </source>
</evidence>
<keyword evidence="6" id="KW-0119">Carbohydrate metabolism</keyword>
<dbReference type="InterPro" id="IPR010737">
    <property type="entry name" value="4-carb_acid_sugar_kinase_N"/>
</dbReference>
<evidence type="ECO:0000259" key="7">
    <source>
        <dbReference type="Pfam" id="PF07005"/>
    </source>
</evidence>
<accession>A0ABW2QGQ1</accession>
<keyword evidence="5" id="KW-0067">ATP-binding</keyword>
<dbReference type="Gene3D" id="3.40.980.20">
    <property type="entry name" value="Four-carbon acid sugar kinase, nucleotide binding domain"/>
    <property type="match status" value="1"/>
</dbReference>
<gene>
    <name evidence="9" type="primary">oiaK</name>
    <name evidence="9" type="ORF">ACFQPB_04530</name>
</gene>
<keyword evidence="10" id="KW-1185">Reference proteome</keyword>